<dbReference type="EMBL" id="ML769581">
    <property type="protein sequence ID" value="KAE9393063.1"/>
    <property type="molecule type" value="Genomic_DNA"/>
</dbReference>
<evidence type="ECO:0000313" key="2">
    <source>
        <dbReference type="Proteomes" id="UP000799118"/>
    </source>
</evidence>
<protein>
    <submittedName>
        <fullName evidence="1">Uncharacterized protein</fullName>
    </submittedName>
</protein>
<proteinExistence type="predicted"/>
<dbReference type="AlphaFoldDB" id="A0A6A4H5T3"/>
<dbReference type="Proteomes" id="UP000799118">
    <property type="component" value="Unassembled WGS sequence"/>
</dbReference>
<name>A0A6A4H5T3_9AGAR</name>
<keyword evidence="2" id="KW-1185">Reference proteome</keyword>
<gene>
    <name evidence="1" type="ORF">BT96DRAFT_1023211</name>
</gene>
<evidence type="ECO:0000313" key="1">
    <source>
        <dbReference type="EMBL" id="KAE9393063.1"/>
    </source>
</evidence>
<organism evidence="1 2">
    <name type="scientific">Gymnopus androsaceus JB14</name>
    <dbReference type="NCBI Taxonomy" id="1447944"/>
    <lineage>
        <taxon>Eukaryota</taxon>
        <taxon>Fungi</taxon>
        <taxon>Dikarya</taxon>
        <taxon>Basidiomycota</taxon>
        <taxon>Agaricomycotina</taxon>
        <taxon>Agaricomycetes</taxon>
        <taxon>Agaricomycetidae</taxon>
        <taxon>Agaricales</taxon>
        <taxon>Marasmiineae</taxon>
        <taxon>Omphalotaceae</taxon>
        <taxon>Gymnopus</taxon>
    </lineage>
</organism>
<sequence>MSNTVTVEVPSLDKLTDEGHPITTGFTAEFLRVAKDAAIAPYTMRLVREVYKTILGLIEDYFDQSGLRRRDISGGCIVLGHPGIGMSVFLW</sequence>
<accession>A0A6A4H5T3</accession>
<reference evidence="1" key="1">
    <citation type="journal article" date="2019" name="Environ. Microbiol.">
        <title>Fungal ecological strategies reflected in gene transcription - a case study of two litter decomposers.</title>
        <authorList>
            <person name="Barbi F."/>
            <person name="Kohler A."/>
            <person name="Barry K."/>
            <person name="Baskaran P."/>
            <person name="Daum C."/>
            <person name="Fauchery L."/>
            <person name="Ihrmark K."/>
            <person name="Kuo A."/>
            <person name="LaButti K."/>
            <person name="Lipzen A."/>
            <person name="Morin E."/>
            <person name="Grigoriev I.V."/>
            <person name="Henrissat B."/>
            <person name="Lindahl B."/>
            <person name="Martin F."/>
        </authorList>
    </citation>
    <scope>NUCLEOTIDE SEQUENCE</scope>
    <source>
        <strain evidence="1">JB14</strain>
    </source>
</reference>